<evidence type="ECO:0000313" key="1">
    <source>
        <dbReference type="EMBL" id="CAG8499007.1"/>
    </source>
</evidence>
<evidence type="ECO:0000313" key="2">
    <source>
        <dbReference type="Proteomes" id="UP000789860"/>
    </source>
</evidence>
<protein>
    <submittedName>
        <fullName evidence="1">1272_t:CDS:1</fullName>
    </submittedName>
</protein>
<comment type="caution">
    <text evidence="1">The sequence shown here is derived from an EMBL/GenBank/DDBJ whole genome shotgun (WGS) entry which is preliminary data.</text>
</comment>
<feature type="non-terminal residue" evidence="1">
    <location>
        <position position="162"/>
    </location>
</feature>
<gene>
    <name evidence="1" type="ORF">SCALOS_LOCUS3156</name>
</gene>
<dbReference type="Proteomes" id="UP000789860">
    <property type="component" value="Unassembled WGS sequence"/>
</dbReference>
<organism evidence="1 2">
    <name type="scientific">Scutellospora calospora</name>
    <dbReference type="NCBI Taxonomy" id="85575"/>
    <lineage>
        <taxon>Eukaryota</taxon>
        <taxon>Fungi</taxon>
        <taxon>Fungi incertae sedis</taxon>
        <taxon>Mucoromycota</taxon>
        <taxon>Glomeromycotina</taxon>
        <taxon>Glomeromycetes</taxon>
        <taxon>Diversisporales</taxon>
        <taxon>Gigasporaceae</taxon>
        <taxon>Scutellospora</taxon>
    </lineage>
</organism>
<name>A0ACA9KX34_9GLOM</name>
<proteinExistence type="predicted"/>
<dbReference type="EMBL" id="CAJVPM010003271">
    <property type="protein sequence ID" value="CAG8499007.1"/>
    <property type="molecule type" value="Genomic_DNA"/>
</dbReference>
<accession>A0ACA9KX34</accession>
<reference evidence="1" key="1">
    <citation type="submission" date="2021-06" db="EMBL/GenBank/DDBJ databases">
        <authorList>
            <person name="Kallberg Y."/>
            <person name="Tangrot J."/>
            <person name="Rosling A."/>
        </authorList>
    </citation>
    <scope>NUCLEOTIDE SEQUENCE</scope>
    <source>
        <strain evidence="1">AU212A</strain>
    </source>
</reference>
<sequence length="162" mass="18689">MDFTNKESAEMINDNLLNSNEFNLNDTVYFESEITIPLDYSDTYNNSVLSKDDYQDISNYYNNSVHSDDNNYIATQLCNSVNEDELDNNETDDELHLELVVGISFSYWESFKAWLNRFALQEGFDYKIRTSEADNKGIIRRATYVCTKAGTHSPNITVDPTK</sequence>
<keyword evidence="2" id="KW-1185">Reference proteome</keyword>